<reference evidence="2 3" key="1">
    <citation type="journal article" date="2018" name="Evol. Lett.">
        <title>Horizontal gene cluster transfer increased hallucinogenic mushroom diversity.</title>
        <authorList>
            <person name="Reynolds H.T."/>
            <person name="Vijayakumar V."/>
            <person name="Gluck-Thaler E."/>
            <person name="Korotkin H.B."/>
            <person name="Matheny P.B."/>
            <person name="Slot J.C."/>
        </authorList>
    </citation>
    <scope>NUCLEOTIDE SEQUENCE [LARGE SCALE GENOMIC DNA]</scope>
    <source>
        <strain evidence="2 3">2629</strain>
    </source>
</reference>
<protein>
    <submittedName>
        <fullName evidence="2">Uncharacterized protein</fullName>
    </submittedName>
</protein>
<keyword evidence="3" id="KW-1185">Reference proteome</keyword>
<sequence length="183" mass="19576">MNSSSSKPSSAFNITVVALFLLSITLAVLAAVVAGFAATDYPTGWVVVPIAVFTIIHHGYRLFAFGTWRNHPDPLNSKRSPLIAPHMAATNGVLTALWMAPLGIFSARLWYLTRNNSLMYIGLGSEDVVSVVELVAIVIEVVSLIAIALVCRQGSRRYQDRSGIAVQGAEGGSIPLNNRPTVA</sequence>
<dbReference type="Proteomes" id="UP000284842">
    <property type="component" value="Unassembled WGS sequence"/>
</dbReference>
<comment type="caution">
    <text evidence="2">The sequence shown here is derived from an EMBL/GenBank/DDBJ whole genome shotgun (WGS) entry which is preliminary data.</text>
</comment>
<evidence type="ECO:0000313" key="3">
    <source>
        <dbReference type="Proteomes" id="UP000284842"/>
    </source>
</evidence>
<keyword evidence="1" id="KW-1133">Transmembrane helix</keyword>
<feature type="transmembrane region" description="Helical" evidence="1">
    <location>
        <begin position="89"/>
        <end position="111"/>
    </location>
</feature>
<dbReference type="EMBL" id="NHTK01005581">
    <property type="protein sequence ID" value="PPQ76358.1"/>
    <property type="molecule type" value="Genomic_DNA"/>
</dbReference>
<organism evidence="2 3">
    <name type="scientific">Panaeolus cyanescens</name>
    <dbReference type="NCBI Taxonomy" id="181874"/>
    <lineage>
        <taxon>Eukaryota</taxon>
        <taxon>Fungi</taxon>
        <taxon>Dikarya</taxon>
        <taxon>Basidiomycota</taxon>
        <taxon>Agaricomycotina</taxon>
        <taxon>Agaricomycetes</taxon>
        <taxon>Agaricomycetidae</taxon>
        <taxon>Agaricales</taxon>
        <taxon>Agaricineae</taxon>
        <taxon>Galeropsidaceae</taxon>
        <taxon>Panaeolus</taxon>
    </lineage>
</organism>
<keyword evidence="1" id="KW-0472">Membrane</keyword>
<gene>
    <name evidence="2" type="ORF">CVT24_008669</name>
</gene>
<feature type="transmembrane region" description="Helical" evidence="1">
    <location>
        <begin position="12"/>
        <end position="38"/>
    </location>
</feature>
<feature type="transmembrane region" description="Helical" evidence="1">
    <location>
        <begin position="44"/>
        <end position="68"/>
    </location>
</feature>
<dbReference type="OrthoDB" id="10611528at2759"/>
<keyword evidence="1" id="KW-0812">Transmembrane</keyword>
<dbReference type="InParanoid" id="A0A409WCX6"/>
<proteinExistence type="predicted"/>
<name>A0A409WCX6_9AGAR</name>
<accession>A0A409WCX6</accession>
<dbReference type="AlphaFoldDB" id="A0A409WCX6"/>
<evidence type="ECO:0000313" key="2">
    <source>
        <dbReference type="EMBL" id="PPQ76358.1"/>
    </source>
</evidence>
<evidence type="ECO:0000256" key="1">
    <source>
        <dbReference type="SAM" id="Phobius"/>
    </source>
</evidence>
<feature type="transmembrane region" description="Helical" evidence="1">
    <location>
        <begin position="131"/>
        <end position="151"/>
    </location>
</feature>